<dbReference type="PANTHER" id="PTHR32054:SF90">
    <property type="entry name" value="WEB FAMILY PROTEIN"/>
    <property type="match status" value="1"/>
</dbReference>
<dbReference type="GO" id="GO:0009904">
    <property type="term" value="P:chloroplast accumulation movement"/>
    <property type="evidence" value="ECO:0007669"/>
    <property type="project" value="TreeGrafter"/>
</dbReference>
<feature type="coiled-coil region" evidence="3">
    <location>
        <begin position="119"/>
        <end position="278"/>
    </location>
</feature>
<dbReference type="AlphaFoldDB" id="A0AAD8NN06"/>
<dbReference type="PANTHER" id="PTHR32054">
    <property type="entry name" value="HEAVY CHAIN, PUTATIVE, EXPRESSED-RELATED-RELATED"/>
    <property type="match status" value="1"/>
</dbReference>
<feature type="region of interest" description="Disordered" evidence="4">
    <location>
        <begin position="1"/>
        <end position="27"/>
    </location>
</feature>
<evidence type="ECO:0000313" key="5">
    <source>
        <dbReference type="EMBL" id="KAK1422115.1"/>
    </source>
</evidence>
<dbReference type="Proteomes" id="UP001229421">
    <property type="component" value="Unassembled WGS sequence"/>
</dbReference>
<name>A0AAD8NN06_TARER</name>
<gene>
    <name evidence="5" type="ORF">QVD17_25007</name>
</gene>
<evidence type="ECO:0000256" key="2">
    <source>
        <dbReference type="ARBA" id="ARBA00023054"/>
    </source>
</evidence>
<keyword evidence="6" id="KW-1185">Reference proteome</keyword>
<feature type="region of interest" description="Disordered" evidence="4">
    <location>
        <begin position="41"/>
        <end position="67"/>
    </location>
</feature>
<dbReference type="GO" id="GO:0009903">
    <property type="term" value="P:chloroplast avoidance movement"/>
    <property type="evidence" value="ECO:0007669"/>
    <property type="project" value="TreeGrafter"/>
</dbReference>
<dbReference type="Pfam" id="PF05701">
    <property type="entry name" value="WEMBL"/>
    <property type="match status" value="1"/>
</dbReference>
<dbReference type="EMBL" id="JAUHHV010000006">
    <property type="protein sequence ID" value="KAK1422115.1"/>
    <property type="molecule type" value="Genomic_DNA"/>
</dbReference>
<evidence type="ECO:0000256" key="3">
    <source>
        <dbReference type="SAM" id="Coils"/>
    </source>
</evidence>
<evidence type="ECO:0000256" key="1">
    <source>
        <dbReference type="ARBA" id="ARBA00005485"/>
    </source>
</evidence>
<sequence>MKSSEPYRASKTVADTTKAQAETELSKAQKTVRDLALKIEESNSRAKVMRQKSQRQQKTPKLKEHELSLKNKEDYRYAQVVKEIEHVTNELGKLKLDMTRVLKEKRHADNTYKTSSSKKSTLLSAMERIKKEIEDIDEEHVLVELARIEAVKEQEIIGAQRKNEANRYQIRMQEVKKKVKDIDQHDELKQELQLTLQNVKLLEDELAWAKGTKENPNLLSQKITEELETSKAELDSIKREGFDFMASMDVIRTELKHIREEKSRLEKVEEKRDLMLQSLNSKILKGKARLESATATTEKANSVRSNLSLTVEQLRAETETTKKEKQLIIEEIEKIKVEIPKTESEIELSEERLEAMIEELKTTKSAEVTALENLKNLIDSTVRARELTSLNSSTIKITSFEYEYLTGKASGAEDIADKKVAAAQAWMEALKANEKEIMIKVKMAKKEIRQVNVEVDDDDGGRVYGRRTIDGAKVMASPRRSMYKIGNMTPGRRARSQNLLSHATRQAIRSASLTKKREKVSQNLAKLMDENDEMGN</sequence>
<comment type="similarity">
    <text evidence="1">Belongs to the WEB family.</text>
</comment>
<feature type="region of interest" description="Disordered" evidence="4">
    <location>
        <begin position="510"/>
        <end position="536"/>
    </location>
</feature>
<feature type="coiled-coil region" evidence="3">
    <location>
        <begin position="304"/>
        <end position="377"/>
    </location>
</feature>
<evidence type="ECO:0000256" key="4">
    <source>
        <dbReference type="SAM" id="MobiDB-lite"/>
    </source>
</evidence>
<dbReference type="InterPro" id="IPR008545">
    <property type="entry name" value="Web"/>
</dbReference>
<evidence type="ECO:0000313" key="6">
    <source>
        <dbReference type="Proteomes" id="UP001229421"/>
    </source>
</evidence>
<dbReference type="GO" id="GO:0005829">
    <property type="term" value="C:cytosol"/>
    <property type="evidence" value="ECO:0007669"/>
    <property type="project" value="TreeGrafter"/>
</dbReference>
<organism evidence="5 6">
    <name type="scientific">Tagetes erecta</name>
    <name type="common">African marigold</name>
    <dbReference type="NCBI Taxonomy" id="13708"/>
    <lineage>
        <taxon>Eukaryota</taxon>
        <taxon>Viridiplantae</taxon>
        <taxon>Streptophyta</taxon>
        <taxon>Embryophyta</taxon>
        <taxon>Tracheophyta</taxon>
        <taxon>Spermatophyta</taxon>
        <taxon>Magnoliopsida</taxon>
        <taxon>eudicotyledons</taxon>
        <taxon>Gunneridae</taxon>
        <taxon>Pentapetalae</taxon>
        <taxon>asterids</taxon>
        <taxon>campanulids</taxon>
        <taxon>Asterales</taxon>
        <taxon>Asteraceae</taxon>
        <taxon>Asteroideae</taxon>
        <taxon>Heliantheae alliance</taxon>
        <taxon>Tageteae</taxon>
        <taxon>Tagetes</taxon>
    </lineage>
</organism>
<reference evidence="5" key="1">
    <citation type="journal article" date="2023" name="bioRxiv">
        <title>Improved chromosome-level genome assembly for marigold (Tagetes erecta).</title>
        <authorList>
            <person name="Jiang F."/>
            <person name="Yuan L."/>
            <person name="Wang S."/>
            <person name="Wang H."/>
            <person name="Xu D."/>
            <person name="Wang A."/>
            <person name="Fan W."/>
        </authorList>
    </citation>
    <scope>NUCLEOTIDE SEQUENCE</scope>
    <source>
        <strain evidence="5">WSJ</strain>
        <tissue evidence="5">Leaf</tissue>
    </source>
</reference>
<protein>
    <submittedName>
        <fullName evidence="5">Uncharacterized protein</fullName>
    </submittedName>
</protein>
<accession>A0AAD8NN06</accession>
<keyword evidence="2 3" id="KW-0175">Coiled coil</keyword>
<feature type="compositionally biased region" description="Basic residues" evidence="4">
    <location>
        <begin position="47"/>
        <end position="60"/>
    </location>
</feature>
<comment type="caution">
    <text evidence="5">The sequence shown here is derived from an EMBL/GenBank/DDBJ whole genome shotgun (WGS) entry which is preliminary data.</text>
</comment>
<proteinExistence type="inferred from homology"/>